<reference evidence="2 3" key="1">
    <citation type="submission" date="2021-06" db="EMBL/GenBank/DDBJ databases">
        <title>Caerostris extrusa draft genome.</title>
        <authorList>
            <person name="Kono N."/>
            <person name="Arakawa K."/>
        </authorList>
    </citation>
    <scope>NUCLEOTIDE SEQUENCE [LARGE SCALE GENOMIC DNA]</scope>
</reference>
<comment type="caution">
    <text evidence="2">The sequence shown here is derived from an EMBL/GenBank/DDBJ whole genome shotgun (WGS) entry which is preliminary data.</text>
</comment>
<gene>
    <name evidence="2" type="ORF">CEXT_324941</name>
</gene>
<dbReference type="EMBL" id="BPLR01014055">
    <property type="protein sequence ID" value="GIY65956.1"/>
    <property type="molecule type" value="Genomic_DNA"/>
</dbReference>
<feature type="region of interest" description="Disordered" evidence="1">
    <location>
        <begin position="1"/>
        <end position="119"/>
    </location>
</feature>
<proteinExistence type="predicted"/>
<name>A0AAV4V7N9_CAEEX</name>
<feature type="compositionally biased region" description="Basic and acidic residues" evidence="1">
    <location>
        <begin position="22"/>
        <end position="37"/>
    </location>
</feature>
<protein>
    <submittedName>
        <fullName evidence="2">Uncharacterized protein</fullName>
    </submittedName>
</protein>
<evidence type="ECO:0000256" key="1">
    <source>
        <dbReference type="SAM" id="MobiDB-lite"/>
    </source>
</evidence>
<feature type="compositionally biased region" description="Basic and acidic residues" evidence="1">
    <location>
        <begin position="59"/>
        <end position="85"/>
    </location>
</feature>
<keyword evidence="3" id="KW-1185">Reference proteome</keyword>
<organism evidence="2 3">
    <name type="scientific">Caerostris extrusa</name>
    <name type="common">Bark spider</name>
    <name type="synonym">Caerostris bankana</name>
    <dbReference type="NCBI Taxonomy" id="172846"/>
    <lineage>
        <taxon>Eukaryota</taxon>
        <taxon>Metazoa</taxon>
        <taxon>Ecdysozoa</taxon>
        <taxon>Arthropoda</taxon>
        <taxon>Chelicerata</taxon>
        <taxon>Arachnida</taxon>
        <taxon>Araneae</taxon>
        <taxon>Araneomorphae</taxon>
        <taxon>Entelegynae</taxon>
        <taxon>Araneoidea</taxon>
        <taxon>Araneidae</taxon>
        <taxon>Caerostris</taxon>
    </lineage>
</organism>
<evidence type="ECO:0000313" key="2">
    <source>
        <dbReference type="EMBL" id="GIY65956.1"/>
    </source>
</evidence>
<sequence>MKNLRWFNKPSEISHSPSVVRQGEDGRRKMSALDKQKQRVTAPAKSQRNTAPAEEEVFDTDRKIRTTIKEQHPRRQRERSKEGNKNKKPRGSRYQARPSFLVSRHKPVCKKGRDMRQQS</sequence>
<accession>A0AAV4V7N9</accession>
<dbReference type="AlphaFoldDB" id="A0AAV4V7N9"/>
<dbReference type="Proteomes" id="UP001054945">
    <property type="component" value="Unassembled WGS sequence"/>
</dbReference>
<evidence type="ECO:0000313" key="3">
    <source>
        <dbReference type="Proteomes" id="UP001054945"/>
    </source>
</evidence>